<name>A0A3N7HWY3_9BURK</name>
<evidence type="ECO:0000313" key="3">
    <source>
        <dbReference type="Proteomes" id="UP000267464"/>
    </source>
</evidence>
<dbReference type="EMBL" id="QUSW01000001">
    <property type="protein sequence ID" value="RQP25561.1"/>
    <property type="molecule type" value="Genomic_DNA"/>
</dbReference>
<dbReference type="Proteomes" id="UP000267464">
    <property type="component" value="Unassembled WGS sequence"/>
</dbReference>
<evidence type="ECO:0000313" key="2">
    <source>
        <dbReference type="EMBL" id="RQP25561.1"/>
    </source>
</evidence>
<organism evidence="2 3">
    <name type="scientific">Piscinibacter terrae</name>
    <dbReference type="NCBI Taxonomy" id="2496871"/>
    <lineage>
        <taxon>Bacteria</taxon>
        <taxon>Pseudomonadati</taxon>
        <taxon>Pseudomonadota</taxon>
        <taxon>Betaproteobacteria</taxon>
        <taxon>Burkholderiales</taxon>
        <taxon>Sphaerotilaceae</taxon>
        <taxon>Piscinibacter</taxon>
    </lineage>
</organism>
<reference evidence="2 3" key="1">
    <citation type="submission" date="2018-08" db="EMBL/GenBank/DDBJ databases">
        <authorList>
            <person name="Khan S.A."/>
            <person name="Jeon C.O."/>
            <person name="Chun B.H."/>
            <person name="Jeong S.E."/>
        </authorList>
    </citation>
    <scope>NUCLEOTIDE SEQUENCE [LARGE SCALE GENOMIC DNA]</scope>
    <source>
        <strain evidence="2 3">S-16</strain>
    </source>
</reference>
<dbReference type="Pfam" id="PF11162">
    <property type="entry name" value="DUF2946"/>
    <property type="match status" value="1"/>
</dbReference>
<feature type="signal peptide" evidence="1">
    <location>
        <begin position="1"/>
        <end position="19"/>
    </location>
</feature>
<proteinExistence type="predicted"/>
<keyword evidence="1" id="KW-0732">Signal</keyword>
<evidence type="ECO:0008006" key="4">
    <source>
        <dbReference type="Google" id="ProtNLM"/>
    </source>
</evidence>
<sequence>MLWLALLLPFAQAAANWHAISHVSASTEADPDSKQSLHFAHCDLCLTAAAVTGGAPASQAPDIALQVTTHEAPVRDGATPVVAAPIRRYLSRAPPFALV</sequence>
<comment type="caution">
    <text evidence="2">The sequence shown here is derived from an EMBL/GenBank/DDBJ whole genome shotgun (WGS) entry which is preliminary data.</text>
</comment>
<reference evidence="2 3" key="2">
    <citation type="submission" date="2018-12" db="EMBL/GenBank/DDBJ databases">
        <title>Rhizobacter gummiphilus sp. nov., a rubber-degrading bacterium isolated from the soil of a botanical garden in Japan.</title>
        <authorList>
            <person name="Shunsuke S.S."/>
        </authorList>
    </citation>
    <scope>NUCLEOTIDE SEQUENCE [LARGE SCALE GENOMIC DNA]</scope>
    <source>
        <strain evidence="2 3">S-16</strain>
    </source>
</reference>
<gene>
    <name evidence="2" type="ORF">DZC73_00320</name>
</gene>
<accession>A0A3N7HWY3</accession>
<evidence type="ECO:0000256" key="1">
    <source>
        <dbReference type="SAM" id="SignalP"/>
    </source>
</evidence>
<dbReference type="InterPro" id="IPR021333">
    <property type="entry name" value="DUF2946"/>
</dbReference>
<feature type="chain" id="PRO_5018331033" description="DUF2946 domain-containing protein" evidence="1">
    <location>
        <begin position="20"/>
        <end position="99"/>
    </location>
</feature>
<keyword evidence="3" id="KW-1185">Reference proteome</keyword>
<protein>
    <recommendedName>
        <fullName evidence="4">DUF2946 domain-containing protein</fullName>
    </recommendedName>
</protein>
<dbReference type="AlphaFoldDB" id="A0A3N7HWY3"/>